<evidence type="ECO:0000256" key="2">
    <source>
        <dbReference type="ARBA" id="ARBA00010642"/>
    </source>
</evidence>
<keyword evidence="12" id="KW-1185">Reference proteome</keyword>
<evidence type="ECO:0000256" key="4">
    <source>
        <dbReference type="ARBA" id="ARBA00022729"/>
    </source>
</evidence>
<comment type="caution">
    <text evidence="11">The sequence shown here is derived from an EMBL/GenBank/DDBJ whole genome shotgun (WGS) entry which is preliminary data.</text>
</comment>
<feature type="region of interest" description="Disordered" evidence="7">
    <location>
        <begin position="637"/>
        <end position="659"/>
    </location>
</feature>
<feature type="transmembrane region" description="Helical" evidence="8">
    <location>
        <begin position="557"/>
        <end position="583"/>
    </location>
</feature>
<evidence type="ECO:0000313" key="11">
    <source>
        <dbReference type="EMBL" id="KAH3680334.1"/>
    </source>
</evidence>
<accession>A0A9P8Q002</accession>
<feature type="domain" description="ML-like" evidence="10">
    <location>
        <begin position="23"/>
        <end position="161"/>
    </location>
</feature>
<protein>
    <recommendedName>
        <fullName evidence="10">ML-like domain-containing protein</fullName>
    </recommendedName>
</protein>
<feature type="transmembrane region" description="Helical" evidence="8">
    <location>
        <begin position="404"/>
        <end position="425"/>
    </location>
</feature>
<feature type="transmembrane region" description="Helical" evidence="8">
    <location>
        <begin position="525"/>
        <end position="545"/>
    </location>
</feature>
<evidence type="ECO:0000256" key="6">
    <source>
        <dbReference type="ARBA" id="ARBA00023136"/>
    </source>
</evidence>
<feature type="compositionally biased region" description="Polar residues" evidence="7">
    <location>
        <begin position="693"/>
        <end position="706"/>
    </location>
</feature>
<dbReference type="EMBL" id="JAEUBF010000131">
    <property type="protein sequence ID" value="KAH3680334.1"/>
    <property type="molecule type" value="Genomic_DNA"/>
</dbReference>
<dbReference type="PANTHER" id="PTHR31145">
    <property type="entry name" value="INTEGRAL MEMBRANE PROTEIN (AFU_ORTHOLOGUE AFUA_7G01610)"/>
    <property type="match status" value="1"/>
</dbReference>
<dbReference type="SMART" id="SM01320">
    <property type="entry name" value="TRP_N"/>
    <property type="match status" value="1"/>
</dbReference>
<dbReference type="GO" id="GO:0055085">
    <property type="term" value="P:transmembrane transport"/>
    <property type="evidence" value="ECO:0007669"/>
    <property type="project" value="TreeGrafter"/>
</dbReference>
<evidence type="ECO:0000256" key="5">
    <source>
        <dbReference type="ARBA" id="ARBA00022989"/>
    </source>
</evidence>
<evidence type="ECO:0000256" key="8">
    <source>
        <dbReference type="SAM" id="Phobius"/>
    </source>
</evidence>
<feature type="chain" id="PRO_5040417542" description="ML-like domain-containing protein" evidence="9">
    <location>
        <begin position="23"/>
        <end position="761"/>
    </location>
</feature>
<dbReference type="InterPro" id="IPR010308">
    <property type="entry name" value="TRP_C"/>
</dbReference>
<feature type="transmembrane region" description="Helical" evidence="8">
    <location>
        <begin position="381"/>
        <end position="398"/>
    </location>
</feature>
<feature type="transmembrane region" description="Helical" evidence="8">
    <location>
        <begin position="323"/>
        <end position="345"/>
    </location>
</feature>
<dbReference type="OrthoDB" id="5212126at2759"/>
<evidence type="ECO:0000313" key="12">
    <source>
        <dbReference type="Proteomes" id="UP000769528"/>
    </source>
</evidence>
<feature type="region of interest" description="Disordered" evidence="7">
    <location>
        <begin position="681"/>
        <end position="711"/>
    </location>
</feature>
<evidence type="ECO:0000256" key="3">
    <source>
        <dbReference type="ARBA" id="ARBA00022692"/>
    </source>
</evidence>
<proteinExistence type="inferred from homology"/>
<organism evidence="11 12">
    <name type="scientific">Wickerhamomyces mucosus</name>
    <dbReference type="NCBI Taxonomy" id="1378264"/>
    <lineage>
        <taxon>Eukaryota</taxon>
        <taxon>Fungi</taxon>
        <taxon>Dikarya</taxon>
        <taxon>Ascomycota</taxon>
        <taxon>Saccharomycotina</taxon>
        <taxon>Saccharomycetes</taxon>
        <taxon>Phaffomycetales</taxon>
        <taxon>Wickerhamomycetaceae</taxon>
        <taxon>Wickerhamomyces</taxon>
    </lineage>
</organism>
<dbReference type="Pfam" id="PF06011">
    <property type="entry name" value="TRP"/>
    <property type="match status" value="1"/>
</dbReference>
<keyword evidence="6 8" id="KW-0472">Membrane</keyword>
<feature type="transmembrane region" description="Helical" evidence="8">
    <location>
        <begin position="493"/>
        <end position="513"/>
    </location>
</feature>
<name>A0A9P8Q002_9ASCO</name>
<comment type="similarity">
    <text evidence="2">Belongs to the transient receptor potential (TRP) ion channel family.</text>
</comment>
<dbReference type="GO" id="GO:0016020">
    <property type="term" value="C:membrane"/>
    <property type="evidence" value="ECO:0007669"/>
    <property type="project" value="UniProtKB-SubCell"/>
</dbReference>
<evidence type="ECO:0000256" key="1">
    <source>
        <dbReference type="ARBA" id="ARBA00004141"/>
    </source>
</evidence>
<comment type="subcellular location">
    <subcellularLocation>
        <location evidence="1">Membrane</location>
        <topology evidence="1">Multi-pass membrane protein</topology>
    </subcellularLocation>
</comment>
<dbReference type="AlphaFoldDB" id="A0A9P8Q002"/>
<feature type="region of interest" description="Disordered" evidence="7">
    <location>
        <begin position="593"/>
        <end position="613"/>
    </location>
</feature>
<gene>
    <name evidence="11" type="ORF">WICMUC_000401</name>
</gene>
<evidence type="ECO:0000256" key="7">
    <source>
        <dbReference type="SAM" id="MobiDB-lite"/>
    </source>
</evidence>
<reference evidence="11" key="1">
    <citation type="journal article" date="2021" name="Open Biol.">
        <title>Shared evolutionary footprints suggest mitochondrial oxidative damage underlies multiple complex I losses in fungi.</title>
        <authorList>
            <person name="Schikora-Tamarit M.A."/>
            <person name="Marcet-Houben M."/>
            <person name="Nosek J."/>
            <person name="Gabaldon T."/>
        </authorList>
    </citation>
    <scope>NUCLEOTIDE SEQUENCE</scope>
    <source>
        <strain evidence="11">CBS6341</strain>
    </source>
</reference>
<keyword evidence="5 8" id="KW-1133">Transmembrane helix</keyword>
<dbReference type="Proteomes" id="UP000769528">
    <property type="component" value="Unassembled WGS sequence"/>
</dbReference>
<evidence type="ECO:0000256" key="9">
    <source>
        <dbReference type="SAM" id="SignalP"/>
    </source>
</evidence>
<reference evidence="11" key="2">
    <citation type="submission" date="2021-01" db="EMBL/GenBank/DDBJ databases">
        <authorList>
            <person name="Schikora-Tamarit M.A."/>
        </authorList>
    </citation>
    <scope>NUCLEOTIDE SEQUENCE</scope>
    <source>
        <strain evidence="11">CBS6341</strain>
    </source>
</reference>
<dbReference type="Pfam" id="PF14558">
    <property type="entry name" value="TRP_N"/>
    <property type="match status" value="1"/>
</dbReference>
<keyword evidence="4 9" id="KW-0732">Signal</keyword>
<dbReference type="InterPro" id="IPR032800">
    <property type="entry name" value="TRP_N"/>
</dbReference>
<feature type="compositionally biased region" description="Basic and acidic residues" evidence="7">
    <location>
        <begin position="637"/>
        <end position="647"/>
    </location>
</feature>
<feature type="transmembrane region" description="Helical" evidence="8">
    <location>
        <begin position="467"/>
        <end position="487"/>
    </location>
</feature>
<evidence type="ECO:0000259" key="10">
    <source>
        <dbReference type="SMART" id="SM01320"/>
    </source>
</evidence>
<sequence length="761" mass="85598">MLSKIRQITLVIFLSLLTLTNARSLSASSLVTCMEDSQLVSTYFDVVFNPDDGSLHYTLDFTSEIDSYIIAEIDVYAYGFKIISRTLDLCSLNWKQFCPLYPGDVDVDSVEYISSKYTDLIPGISYTVPDIDAFARVNVLDTNGTRLACLQAYFTNGKTVSQSGVKWATAVVAGLGLLTSAIASTFGNSNAASHVSANAVSLFLYFQSVVVVSMQHVDEVPPIAAAWSENLIWSMGLIRVSFMQKIFRWYVESTGGTPTLYLTSTTISILVQRSLEYSKTLAARGLDLIKRASPVVIYGNSNTLIFRGIERLAYRAGIELTSVVPTGFTFFILCAYVLIGVIFIFKYGSELCVRAGWLNPNKFYEFRTNWKIILKGSLSRYIYIGFTQLIILSLWEFVRHDSPAVITLAVLFLLLAIGILAWSLFRTIIFAKTSIREYQNPAYLLYGDEKVLNKYGFIYTMFNANRYWWGAVLLTHTFIKCFFIGLAQSSGKTQAIVIWIVDMVYLGLLIHFWPYLNSPTNWVNVAIQVVTTINSFLFTFFSNIFGQPAAVGSIMGWVFFLLNAAFSFILLVSILVFSGWVLFSKNPDTRFKPAKDDRTSFQRYSHHPGQKGPTAELLALGLTAQDHKDNWEKEIQDLQNKEKESKDISTTSEDDKLDDGFDKDESFAGKVARKLSLGKSFKRNKSQRKSKENTTLLSDEQNNNEVNLDKNDDVLNFDNTLQGHRKDESISSFHYTSNNAKTLSTDFIAGRPGSDESYSKF</sequence>
<keyword evidence="3 8" id="KW-0812">Transmembrane</keyword>
<feature type="signal peptide" evidence="9">
    <location>
        <begin position="1"/>
        <end position="22"/>
    </location>
</feature>
<dbReference type="PANTHER" id="PTHR31145:SF4">
    <property type="entry name" value="FLAVIN CARRIER PROTEIN 1-RELATED"/>
    <property type="match status" value="1"/>
</dbReference>
<dbReference type="GO" id="GO:0009272">
    <property type="term" value="P:fungal-type cell wall biogenesis"/>
    <property type="evidence" value="ECO:0007669"/>
    <property type="project" value="TreeGrafter"/>
</dbReference>
<dbReference type="InterPro" id="IPR040241">
    <property type="entry name" value="TRP_Flc/Pkd2-like"/>
</dbReference>